<name>A0A4Q7VAD6_9BURK</name>
<dbReference type="PIRSF" id="PIRSF030820">
    <property type="entry name" value="UCP030820"/>
    <property type="match status" value="1"/>
</dbReference>
<dbReference type="RefSeq" id="WP_130434150.1">
    <property type="nucleotide sequence ID" value="NZ_SHKP01000008.1"/>
</dbReference>
<dbReference type="Pfam" id="PF06073">
    <property type="entry name" value="DUF934"/>
    <property type="match status" value="1"/>
</dbReference>
<accession>A0A4Q7VAD6</accession>
<dbReference type="EMBL" id="SHKP01000008">
    <property type="protein sequence ID" value="RZT93736.1"/>
    <property type="molecule type" value="Genomic_DNA"/>
</dbReference>
<gene>
    <name evidence="1" type="ORF">EV670_3290</name>
</gene>
<organism evidence="1 2">
    <name type="scientific">Rivibacter subsaxonicus</name>
    <dbReference type="NCBI Taxonomy" id="457575"/>
    <lineage>
        <taxon>Bacteria</taxon>
        <taxon>Pseudomonadati</taxon>
        <taxon>Pseudomonadota</taxon>
        <taxon>Betaproteobacteria</taxon>
        <taxon>Burkholderiales</taxon>
        <taxon>Rivibacter</taxon>
    </lineage>
</organism>
<dbReference type="OrthoDB" id="9800421at2"/>
<dbReference type="Proteomes" id="UP000293671">
    <property type="component" value="Unassembled WGS sequence"/>
</dbReference>
<keyword evidence="2" id="KW-1185">Reference proteome</keyword>
<reference evidence="1 2" key="1">
    <citation type="submission" date="2019-02" db="EMBL/GenBank/DDBJ databases">
        <title>Genomic Encyclopedia of Type Strains, Phase IV (KMG-IV): sequencing the most valuable type-strain genomes for metagenomic binning, comparative biology and taxonomic classification.</title>
        <authorList>
            <person name="Goeker M."/>
        </authorList>
    </citation>
    <scope>NUCLEOTIDE SEQUENCE [LARGE SCALE GENOMIC DNA]</scope>
    <source>
        <strain evidence="1 2">DSM 19570</strain>
    </source>
</reference>
<dbReference type="AlphaFoldDB" id="A0A4Q7VAD6"/>
<sequence length="169" mass="18647">MSALSFIDPKRDAWHTTEGEDGPLVTLTPADHQLLTLAQWHAIRQQWPAGLRLGVSVPNDADIESLAEDLPRIALVVLNFPKWTDGRAYSQAHLLRSRYRFAGIVRAAGDVVVDMVPLLARTGFSEALLRGDQRPATAERLLKDFEATGHYQGDVEATRPLFARTGAHA</sequence>
<evidence type="ECO:0000313" key="2">
    <source>
        <dbReference type="Proteomes" id="UP000293671"/>
    </source>
</evidence>
<evidence type="ECO:0000313" key="1">
    <source>
        <dbReference type="EMBL" id="RZT93736.1"/>
    </source>
</evidence>
<dbReference type="InterPro" id="IPR008318">
    <property type="entry name" value="UCP030820"/>
</dbReference>
<proteinExistence type="predicted"/>
<protein>
    <submittedName>
        <fullName evidence="1">Uncharacterized protein (DUF934 family)</fullName>
    </submittedName>
</protein>
<comment type="caution">
    <text evidence="1">The sequence shown here is derived from an EMBL/GenBank/DDBJ whole genome shotgun (WGS) entry which is preliminary data.</text>
</comment>